<dbReference type="PANTHER" id="PTHR44942:SF4">
    <property type="entry name" value="METHYLTRANSFERASE TYPE 11 DOMAIN-CONTAINING PROTEIN"/>
    <property type="match status" value="1"/>
</dbReference>
<keyword evidence="2 5" id="KW-0489">Methyltransferase</keyword>
<dbReference type="GO" id="GO:0008168">
    <property type="term" value="F:methyltransferase activity"/>
    <property type="evidence" value="ECO:0007669"/>
    <property type="project" value="UniProtKB-KW"/>
</dbReference>
<evidence type="ECO:0000313" key="5">
    <source>
        <dbReference type="EMBL" id="GAA0951402.1"/>
    </source>
</evidence>
<reference evidence="5 6" key="1">
    <citation type="journal article" date="2019" name="Int. J. Syst. Evol. Microbiol.">
        <title>The Global Catalogue of Microorganisms (GCM) 10K type strain sequencing project: providing services to taxonomists for standard genome sequencing and annotation.</title>
        <authorList>
            <consortium name="The Broad Institute Genomics Platform"/>
            <consortium name="The Broad Institute Genome Sequencing Center for Infectious Disease"/>
            <person name="Wu L."/>
            <person name="Ma J."/>
        </authorList>
    </citation>
    <scope>NUCLEOTIDE SEQUENCE [LARGE SCALE GENOMIC DNA]</scope>
    <source>
        <strain evidence="5 6">JCM 10977</strain>
    </source>
</reference>
<evidence type="ECO:0000256" key="2">
    <source>
        <dbReference type="ARBA" id="ARBA00022603"/>
    </source>
</evidence>
<protein>
    <submittedName>
        <fullName evidence="5">Class I SAM-dependent methyltransferase</fullName>
    </submittedName>
</protein>
<feature type="domain" description="Methyltransferase type 11" evidence="4">
    <location>
        <begin position="50"/>
        <end position="143"/>
    </location>
</feature>
<evidence type="ECO:0000259" key="4">
    <source>
        <dbReference type="Pfam" id="PF08241"/>
    </source>
</evidence>
<gene>
    <name evidence="5" type="ORF">GCM10009554_52770</name>
</gene>
<organism evidence="5 6">
    <name type="scientific">Kribbella koreensis</name>
    <dbReference type="NCBI Taxonomy" id="57909"/>
    <lineage>
        <taxon>Bacteria</taxon>
        <taxon>Bacillati</taxon>
        <taxon>Actinomycetota</taxon>
        <taxon>Actinomycetes</taxon>
        <taxon>Propionibacteriales</taxon>
        <taxon>Kribbellaceae</taxon>
        <taxon>Kribbella</taxon>
    </lineage>
</organism>
<dbReference type="PANTHER" id="PTHR44942">
    <property type="entry name" value="METHYLTRANSF_11 DOMAIN-CONTAINING PROTEIN"/>
    <property type="match status" value="1"/>
</dbReference>
<comment type="caution">
    <text evidence="5">The sequence shown here is derived from an EMBL/GenBank/DDBJ whole genome shotgun (WGS) entry which is preliminary data.</text>
</comment>
<evidence type="ECO:0000256" key="1">
    <source>
        <dbReference type="ARBA" id="ARBA00008361"/>
    </source>
</evidence>
<dbReference type="Proteomes" id="UP001500542">
    <property type="component" value="Unassembled WGS sequence"/>
</dbReference>
<dbReference type="CDD" id="cd02440">
    <property type="entry name" value="AdoMet_MTases"/>
    <property type="match status" value="1"/>
</dbReference>
<dbReference type="SUPFAM" id="SSF53335">
    <property type="entry name" value="S-adenosyl-L-methionine-dependent methyltransferases"/>
    <property type="match status" value="1"/>
</dbReference>
<keyword evidence="6" id="KW-1185">Reference proteome</keyword>
<dbReference type="EMBL" id="BAAAHK010000013">
    <property type="protein sequence ID" value="GAA0951402.1"/>
    <property type="molecule type" value="Genomic_DNA"/>
</dbReference>
<evidence type="ECO:0000256" key="3">
    <source>
        <dbReference type="ARBA" id="ARBA00022679"/>
    </source>
</evidence>
<dbReference type="GO" id="GO:0032259">
    <property type="term" value="P:methylation"/>
    <property type="evidence" value="ECO:0007669"/>
    <property type="project" value="UniProtKB-KW"/>
</dbReference>
<dbReference type="InterPro" id="IPR051052">
    <property type="entry name" value="Diverse_substrate_MTase"/>
</dbReference>
<dbReference type="InterPro" id="IPR013216">
    <property type="entry name" value="Methyltransf_11"/>
</dbReference>
<accession>A0ABN1R3J3</accession>
<name>A0ABN1R3J3_9ACTN</name>
<dbReference type="Gene3D" id="3.40.50.150">
    <property type="entry name" value="Vaccinia Virus protein VP39"/>
    <property type="match status" value="1"/>
</dbReference>
<keyword evidence="3" id="KW-0808">Transferase</keyword>
<comment type="similarity">
    <text evidence="1">Belongs to the methyltransferase superfamily.</text>
</comment>
<evidence type="ECO:0000313" key="6">
    <source>
        <dbReference type="Proteomes" id="UP001500542"/>
    </source>
</evidence>
<dbReference type="Pfam" id="PF08241">
    <property type="entry name" value="Methyltransf_11"/>
    <property type="match status" value="1"/>
</dbReference>
<sequence length="232" mass="25990">MANIADGGIPSPNIWHHPAVYEVENRAVDPDGVIEPAMRAIRDWAGATVLDLGCGTGFHLPMFAATAGRVIGVEPHGELAAIARRRTKDLPTVEIRQGTAQKVPVEDASIDVMHARWAYFFGPGSEPGLAELDRVMRRGGTAFVIDNDGSRSTFGRWFSQSYPMIKPPEVERFWLSRGWQRTSLDMGWRFERREDLEAVIRIEFKPADAEHYIASHIGLEVDYAINLWSKAY</sequence>
<proteinExistence type="inferred from homology"/>
<dbReference type="InterPro" id="IPR029063">
    <property type="entry name" value="SAM-dependent_MTases_sf"/>
</dbReference>